<organism evidence="1 2">
    <name type="scientific">Holothuria leucospilota</name>
    <name type="common">Black long sea cucumber</name>
    <name type="synonym">Mertensiothuria leucospilota</name>
    <dbReference type="NCBI Taxonomy" id="206669"/>
    <lineage>
        <taxon>Eukaryota</taxon>
        <taxon>Metazoa</taxon>
        <taxon>Echinodermata</taxon>
        <taxon>Eleutherozoa</taxon>
        <taxon>Echinozoa</taxon>
        <taxon>Holothuroidea</taxon>
        <taxon>Aspidochirotacea</taxon>
        <taxon>Aspidochirotida</taxon>
        <taxon>Holothuriidae</taxon>
        <taxon>Holothuria</taxon>
    </lineage>
</organism>
<dbReference type="EMBL" id="JAIZAY010000019">
    <property type="protein sequence ID" value="KAJ8024212.1"/>
    <property type="molecule type" value="Genomic_DNA"/>
</dbReference>
<name>A0A9Q1BGX7_HOLLE</name>
<protein>
    <submittedName>
        <fullName evidence="1">Uncharacterized protein</fullName>
    </submittedName>
</protein>
<proteinExistence type="predicted"/>
<reference evidence="1" key="1">
    <citation type="submission" date="2021-10" db="EMBL/GenBank/DDBJ databases">
        <title>Tropical sea cucumber genome reveals ecological adaptation and Cuvierian tubules defense mechanism.</title>
        <authorList>
            <person name="Chen T."/>
        </authorList>
    </citation>
    <scope>NUCLEOTIDE SEQUENCE</scope>
    <source>
        <strain evidence="1">Nanhai2018</strain>
        <tissue evidence="1">Muscle</tissue>
    </source>
</reference>
<dbReference type="Proteomes" id="UP001152320">
    <property type="component" value="Chromosome 19"/>
</dbReference>
<comment type="caution">
    <text evidence="1">The sequence shown here is derived from an EMBL/GenBank/DDBJ whole genome shotgun (WGS) entry which is preliminary data.</text>
</comment>
<dbReference type="AlphaFoldDB" id="A0A9Q1BGX7"/>
<evidence type="ECO:0000313" key="2">
    <source>
        <dbReference type="Proteomes" id="UP001152320"/>
    </source>
</evidence>
<sequence>MKGITYYMIGFSSLKTTVHRLVGKRHRVIHQLDLPFTLFCFFSSEKRLRLDGLRFLEGIADRYGKKKTRTSFHPFSPSPKRIINT</sequence>
<keyword evidence="2" id="KW-1185">Reference proteome</keyword>
<accession>A0A9Q1BGX7</accession>
<evidence type="ECO:0000313" key="1">
    <source>
        <dbReference type="EMBL" id="KAJ8024212.1"/>
    </source>
</evidence>
<gene>
    <name evidence="1" type="ORF">HOLleu_36875</name>
</gene>